<proteinExistence type="predicted"/>
<dbReference type="EMBL" id="FMAU01000007">
    <property type="protein sequence ID" value="SCC31708.1"/>
    <property type="molecule type" value="Genomic_DNA"/>
</dbReference>
<name>A0A0V8H9D4_9BACI</name>
<feature type="domain" description="TIR" evidence="1">
    <location>
        <begin position="126"/>
        <end position="246"/>
    </location>
</feature>
<reference evidence="3" key="1">
    <citation type="submission" date="2016-08" db="EMBL/GenBank/DDBJ databases">
        <authorList>
            <person name="Varghese N."/>
            <person name="Submissions Spin"/>
        </authorList>
    </citation>
    <scope>NUCLEOTIDE SEQUENCE [LARGE SCALE GENOMIC DNA]</scope>
    <source>
        <strain evidence="3">SGD-1123</strain>
    </source>
</reference>
<evidence type="ECO:0000259" key="1">
    <source>
        <dbReference type="PROSITE" id="PS50104"/>
    </source>
</evidence>
<evidence type="ECO:0000313" key="2">
    <source>
        <dbReference type="EMBL" id="SCC31708.1"/>
    </source>
</evidence>
<dbReference type="RefSeq" id="WP_058299761.1">
    <property type="nucleotide sequence ID" value="NZ_FMAU01000007.1"/>
</dbReference>
<dbReference type="InterPro" id="IPR000157">
    <property type="entry name" value="TIR_dom"/>
</dbReference>
<accession>A0A0V8H9D4</accession>
<dbReference type="Pfam" id="PF13676">
    <property type="entry name" value="TIR_2"/>
    <property type="match status" value="1"/>
</dbReference>
<dbReference type="PANTHER" id="PTHR16253:SF0">
    <property type="entry name" value="TETRATRICOPEPTIDE REPEAT PROTEIN 22"/>
    <property type="match status" value="1"/>
</dbReference>
<dbReference type="PANTHER" id="PTHR16253">
    <property type="entry name" value="TETRATRICOPEPTIDE REPEAT PROTEIN 22"/>
    <property type="match status" value="1"/>
</dbReference>
<dbReference type="AlphaFoldDB" id="A0A0V8H9D4"/>
<dbReference type="GO" id="GO:0007165">
    <property type="term" value="P:signal transduction"/>
    <property type="evidence" value="ECO:0007669"/>
    <property type="project" value="InterPro"/>
</dbReference>
<dbReference type="InterPro" id="IPR035897">
    <property type="entry name" value="Toll_tir_struct_dom_sf"/>
</dbReference>
<evidence type="ECO:0000313" key="3">
    <source>
        <dbReference type="Proteomes" id="UP000181997"/>
    </source>
</evidence>
<dbReference type="OrthoDB" id="7285215at2"/>
<sequence>MKDLKAINYGPVYIKEGDYKGVIGNYDDDEIGQDGIEYAIVYIGLNLLSGDSIIVPISHLAEISTSHIILRQKEIFDKITKFHSIRPNDRTKELCLNQVNLLNEFILSEAILNESFIKARFLNSNSGKKVFISHASKDKTFAKTLATDLSEAGHIPWLDEWDIGVGDSIPGSISKALKNSDFVLVILSDNATKSSWVQAEWENKYWDEINEGRVIVLPVLYENCELPNLLKTKKYADFSKDYSYGLESLLLALSK</sequence>
<protein>
    <submittedName>
        <fullName evidence="2">TIR domain-containing protein</fullName>
    </submittedName>
</protein>
<dbReference type="SMART" id="SM00255">
    <property type="entry name" value="TIR"/>
    <property type="match status" value="1"/>
</dbReference>
<dbReference type="InterPro" id="IPR042342">
    <property type="entry name" value="TTC22"/>
</dbReference>
<dbReference type="PROSITE" id="PS50104">
    <property type="entry name" value="TIR"/>
    <property type="match status" value="1"/>
</dbReference>
<organism evidence="2 3">
    <name type="scientific">[Bacillus] enclensis</name>
    <dbReference type="NCBI Taxonomy" id="1402860"/>
    <lineage>
        <taxon>Bacteria</taxon>
        <taxon>Bacillati</taxon>
        <taxon>Bacillota</taxon>
        <taxon>Bacilli</taxon>
        <taxon>Bacillales</taxon>
        <taxon>Bacillaceae</taxon>
        <taxon>Rossellomorea</taxon>
    </lineage>
</organism>
<dbReference type="Gene3D" id="3.40.50.10140">
    <property type="entry name" value="Toll/interleukin-1 receptor homology (TIR) domain"/>
    <property type="match status" value="1"/>
</dbReference>
<keyword evidence="3" id="KW-1185">Reference proteome</keyword>
<dbReference type="Proteomes" id="UP000181997">
    <property type="component" value="Unassembled WGS sequence"/>
</dbReference>
<gene>
    <name evidence="2" type="ORF">GA0061094_3924</name>
</gene>
<dbReference type="SUPFAM" id="SSF52200">
    <property type="entry name" value="Toll/Interleukin receptor TIR domain"/>
    <property type="match status" value="1"/>
</dbReference>